<feature type="transmembrane region" description="Helical" evidence="7">
    <location>
        <begin position="5"/>
        <end position="23"/>
    </location>
</feature>
<evidence type="ECO:0000256" key="6">
    <source>
        <dbReference type="ARBA" id="ARBA00023136"/>
    </source>
</evidence>
<evidence type="ECO:0000256" key="7">
    <source>
        <dbReference type="SAM" id="Phobius"/>
    </source>
</evidence>
<evidence type="ECO:0000256" key="4">
    <source>
        <dbReference type="ARBA" id="ARBA00022692"/>
    </source>
</evidence>
<name>L9YP19_NATP1</name>
<dbReference type="Pfam" id="PF07690">
    <property type="entry name" value="MFS_1"/>
    <property type="match status" value="1"/>
</dbReference>
<dbReference type="GO" id="GO:0005886">
    <property type="term" value="C:plasma membrane"/>
    <property type="evidence" value="ECO:0007669"/>
    <property type="project" value="UniProtKB-SubCell"/>
</dbReference>
<organism evidence="9 10">
    <name type="scientific">Natrinema pellirubrum (strain DSM 15624 / CIP 106293 / JCM 10476 / NCIMB 786 / 157)</name>
    <dbReference type="NCBI Taxonomy" id="797303"/>
    <lineage>
        <taxon>Archaea</taxon>
        <taxon>Methanobacteriati</taxon>
        <taxon>Methanobacteriota</taxon>
        <taxon>Stenosarchaea group</taxon>
        <taxon>Halobacteria</taxon>
        <taxon>Halobacteriales</taxon>
        <taxon>Natrialbaceae</taxon>
        <taxon>Natrinema</taxon>
    </lineage>
</organism>
<dbReference type="InterPro" id="IPR050171">
    <property type="entry name" value="MFS_Transporters"/>
</dbReference>
<keyword evidence="10" id="KW-1185">Reference proteome</keyword>
<keyword evidence="5 7" id="KW-1133">Transmembrane helix</keyword>
<feature type="transmembrane region" description="Helical" evidence="7">
    <location>
        <begin position="306"/>
        <end position="330"/>
    </location>
</feature>
<dbReference type="InterPro" id="IPR011701">
    <property type="entry name" value="MFS"/>
</dbReference>
<dbReference type="PROSITE" id="PS50850">
    <property type="entry name" value="MFS"/>
    <property type="match status" value="1"/>
</dbReference>
<evidence type="ECO:0000313" key="10">
    <source>
        <dbReference type="Proteomes" id="UP000011593"/>
    </source>
</evidence>
<feature type="transmembrane region" description="Helical" evidence="7">
    <location>
        <begin position="281"/>
        <end position="300"/>
    </location>
</feature>
<comment type="caution">
    <text evidence="9">The sequence shown here is derived from an EMBL/GenBank/DDBJ whole genome shotgun (WGS) entry which is preliminary data.</text>
</comment>
<feature type="transmembrane region" description="Helical" evidence="7">
    <location>
        <begin position="158"/>
        <end position="179"/>
    </location>
</feature>
<dbReference type="EMBL" id="AOIE01000069">
    <property type="protein sequence ID" value="ELY74658.1"/>
    <property type="molecule type" value="Genomic_DNA"/>
</dbReference>
<dbReference type="SUPFAM" id="SSF103473">
    <property type="entry name" value="MFS general substrate transporter"/>
    <property type="match status" value="1"/>
</dbReference>
<dbReference type="PANTHER" id="PTHR23517:SF2">
    <property type="entry name" value="MULTIDRUG RESISTANCE PROTEIN MDTH"/>
    <property type="match status" value="1"/>
</dbReference>
<feature type="transmembrane region" description="Helical" evidence="7">
    <location>
        <begin position="132"/>
        <end position="152"/>
    </location>
</feature>
<evidence type="ECO:0000256" key="3">
    <source>
        <dbReference type="ARBA" id="ARBA00022475"/>
    </source>
</evidence>
<feature type="transmembrane region" description="Helical" evidence="7">
    <location>
        <begin position="250"/>
        <end position="269"/>
    </location>
</feature>
<dbReference type="PANTHER" id="PTHR23517">
    <property type="entry name" value="RESISTANCE PROTEIN MDTM, PUTATIVE-RELATED-RELATED"/>
    <property type="match status" value="1"/>
</dbReference>
<dbReference type="Proteomes" id="UP000011593">
    <property type="component" value="Unassembled WGS sequence"/>
</dbReference>
<keyword evidence="6 7" id="KW-0472">Membrane</keyword>
<keyword evidence="2" id="KW-0813">Transport</keyword>
<feature type="transmembrane region" description="Helical" evidence="7">
    <location>
        <begin position="93"/>
        <end position="120"/>
    </location>
</feature>
<dbReference type="AlphaFoldDB" id="L9YP19"/>
<sequence>MVYAVVASTFFVGFGGGVVFPILPNLGEVLGISAFMVGVILSANRWTRLVANGPAGALVDRIGTRKPFVAGLAIEGAATAGYVVAITSSVPEFWFVLARVCWGVGSALVFATAYTITADVSDAGSRGESMGIVRAGITFGFPAGMVLGGIVSEVYSNATAFVLAACFAGLASIIAYFIVPETHVDSPDTSIKPWDLETTLPALTVGLVNFGLYFAYFGVLFSTLVLYLDAESTVLTLEFAGVGLEYGEQGTSGLLMAVSALSGALFTILGGKISDTVGARVPVLLVFLVTSCLGFAVLTLAPSLSIVVGACALIGAGQGGVGGPLTALLADLTPEDRMGRAMGTNNVFGDVGGAVGPLLSLPFAEAIGFDVLYALSATIPLLAGATLVVGIYTYTGSLSPTVEESIV</sequence>
<evidence type="ECO:0000259" key="8">
    <source>
        <dbReference type="PROSITE" id="PS50850"/>
    </source>
</evidence>
<gene>
    <name evidence="9" type="ORF">C488_11509</name>
</gene>
<evidence type="ECO:0000256" key="2">
    <source>
        <dbReference type="ARBA" id="ARBA00022448"/>
    </source>
</evidence>
<evidence type="ECO:0000313" key="9">
    <source>
        <dbReference type="EMBL" id="ELY74658.1"/>
    </source>
</evidence>
<proteinExistence type="predicted"/>
<dbReference type="Gene3D" id="1.20.1250.20">
    <property type="entry name" value="MFS general substrate transporter like domains"/>
    <property type="match status" value="2"/>
</dbReference>
<feature type="domain" description="Major facilitator superfamily (MFS) profile" evidence="8">
    <location>
        <begin position="1"/>
        <end position="402"/>
    </location>
</feature>
<dbReference type="PATRIC" id="fig|797303.5.peg.2318"/>
<keyword evidence="3" id="KW-1003">Cell membrane</keyword>
<evidence type="ECO:0000256" key="5">
    <source>
        <dbReference type="ARBA" id="ARBA00022989"/>
    </source>
</evidence>
<comment type="subcellular location">
    <subcellularLocation>
        <location evidence="1">Cell membrane</location>
        <topology evidence="1">Multi-pass membrane protein</topology>
    </subcellularLocation>
</comment>
<dbReference type="InterPro" id="IPR036259">
    <property type="entry name" value="MFS_trans_sf"/>
</dbReference>
<feature type="transmembrane region" description="Helical" evidence="7">
    <location>
        <begin position="200"/>
        <end position="230"/>
    </location>
</feature>
<feature type="transmembrane region" description="Helical" evidence="7">
    <location>
        <begin position="68"/>
        <end position="87"/>
    </location>
</feature>
<dbReference type="InterPro" id="IPR020846">
    <property type="entry name" value="MFS_dom"/>
</dbReference>
<evidence type="ECO:0000256" key="1">
    <source>
        <dbReference type="ARBA" id="ARBA00004651"/>
    </source>
</evidence>
<dbReference type="CDD" id="cd17325">
    <property type="entry name" value="MFS_MdtG_SLC18_like"/>
    <property type="match status" value="1"/>
</dbReference>
<keyword evidence="4 7" id="KW-0812">Transmembrane</keyword>
<protein>
    <submittedName>
        <fullName evidence="9">Major facilitator superfamily MFS 1</fullName>
    </submittedName>
</protein>
<feature type="transmembrane region" description="Helical" evidence="7">
    <location>
        <begin position="371"/>
        <end position="394"/>
    </location>
</feature>
<dbReference type="OrthoDB" id="177106at2157"/>
<dbReference type="GO" id="GO:0022857">
    <property type="term" value="F:transmembrane transporter activity"/>
    <property type="evidence" value="ECO:0007669"/>
    <property type="project" value="InterPro"/>
</dbReference>
<reference evidence="9 10" key="1">
    <citation type="journal article" date="2014" name="PLoS Genet.">
        <title>Phylogenetically driven sequencing of extremely halophilic archaea reveals strategies for static and dynamic osmo-response.</title>
        <authorList>
            <person name="Becker E.A."/>
            <person name="Seitzer P.M."/>
            <person name="Tritt A."/>
            <person name="Larsen D."/>
            <person name="Krusor M."/>
            <person name="Yao A.I."/>
            <person name="Wu D."/>
            <person name="Madern D."/>
            <person name="Eisen J.A."/>
            <person name="Darling A.E."/>
            <person name="Facciotti M.T."/>
        </authorList>
    </citation>
    <scope>NUCLEOTIDE SEQUENCE [LARGE SCALE GENOMIC DNA]</scope>
    <source>
        <strain evidence="9 10">DSM 15624</strain>
    </source>
</reference>
<accession>L9YP19</accession>